<dbReference type="EMBL" id="BSFJ01000001">
    <property type="protein sequence ID" value="GLK70000.1"/>
    <property type="molecule type" value="Genomic_DNA"/>
</dbReference>
<evidence type="ECO:0000256" key="1">
    <source>
        <dbReference type="ARBA" id="ARBA00004429"/>
    </source>
</evidence>
<feature type="transmembrane region" description="Helical" evidence="9">
    <location>
        <begin position="125"/>
        <end position="146"/>
    </location>
</feature>
<feature type="transmembrane region" description="Helical" evidence="9">
    <location>
        <begin position="6"/>
        <end position="26"/>
    </location>
</feature>
<accession>A0A9W6MXK4</accession>
<feature type="transmembrane region" description="Helical" evidence="9">
    <location>
        <begin position="59"/>
        <end position="80"/>
    </location>
</feature>
<reference evidence="10" key="1">
    <citation type="journal article" date="2014" name="Int. J. Syst. Evol. Microbiol.">
        <title>Complete genome sequence of Corynebacterium casei LMG S-19264T (=DSM 44701T), isolated from a smear-ripened cheese.</title>
        <authorList>
            <consortium name="US DOE Joint Genome Institute (JGI-PGF)"/>
            <person name="Walter F."/>
            <person name="Albersmeier A."/>
            <person name="Kalinowski J."/>
            <person name="Ruckert C."/>
        </authorList>
    </citation>
    <scope>NUCLEOTIDE SEQUENCE</scope>
    <source>
        <strain evidence="10">VKM B-2484</strain>
    </source>
</reference>
<evidence type="ECO:0000313" key="11">
    <source>
        <dbReference type="Proteomes" id="UP001143370"/>
    </source>
</evidence>
<dbReference type="Pfam" id="PF04143">
    <property type="entry name" value="Sulf_transp"/>
    <property type="match status" value="1"/>
</dbReference>
<comment type="subcellular location">
    <subcellularLocation>
        <location evidence="1">Cell inner membrane</location>
        <topology evidence="1">Multi-pass membrane protein</topology>
    </subcellularLocation>
</comment>
<dbReference type="PANTHER" id="PTHR30574:SF1">
    <property type="entry name" value="SULPHUR TRANSPORT DOMAIN-CONTAINING PROTEIN"/>
    <property type="match status" value="1"/>
</dbReference>
<evidence type="ECO:0000313" key="10">
    <source>
        <dbReference type="EMBL" id="GLK70000.1"/>
    </source>
</evidence>
<protein>
    <recommendedName>
        <fullName evidence="12">Sulphur transport domain-containing protein</fullName>
    </recommendedName>
</protein>
<comment type="similarity">
    <text evidence="8">Belongs to the TsuA/YedE (TC 9.B.102) family.</text>
</comment>
<evidence type="ECO:0000256" key="9">
    <source>
        <dbReference type="SAM" id="Phobius"/>
    </source>
</evidence>
<keyword evidence="3" id="KW-1003">Cell membrane</keyword>
<keyword evidence="5 9" id="KW-0812">Transmembrane</keyword>
<reference evidence="10" key="2">
    <citation type="submission" date="2023-01" db="EMBL/GenBank/DDBJ databases">
        <authorList>
            <person name="Sun Q."/>
            <person name="Evtushenko L."/>
        </authorList>
    </citation>
    <scope>NUCLEOTIDE SEQUENCE</scope>
    <source>
        <strain evidence="10">VKM B-2484</strain>
    </source>
</reference>
<keyword evidence="2" id="KW-0813">Transport</keyword>
<dbReference type="GO" id="GO:0005886">
    <property type="term" value="C:plasma membrane"/>
    <property type="evidence" value="ECO:0007669"/>
    <property type="project" value="UniProtKB-SubCell"/>
</dbReference>
<keyword evidence="11" id="KW-1185">Reference proteome</keyword>
<keyword evidence="7 9" id="KW-0472">Membrane</keyword>
<dbReference type="InterPro" id="IPR007272">
    <property type="entry name" value="Sulf_transp_TsuA/YedE"/>
</dbReference>
<sequence>MTEFTPLASLLGGALIGLSAVLMMLAEGRIAGISGIASRLLPPYADDSSAERSAVAGRLAFVAGLVAAPFLYTAVTGAAVVQAVSANFALMAIAGLLVGFGSVWGSGCTSGHGVCGLARLSRRSFVATGVFMAVGFATVYVVRHVIGG</sequence>
<proteinExistence type="inferred from homology"/>
<feature type="transmembrane region" description="Helical" evidence="9">
    <location>
        <begin position="86"/>
        <end position="104"/>
    </location>
</feature>
<comment type="caution">
    <text evidence="10">The sequence shown here is derived from an EMBL/GenBank/DDBJ whole genome shotgun (WGS) entry which is preliminary data.</text>
</comment>
<keyword evidence="6 9" id="KW-1133">Transmembrane helix</keyword>
<evidence type="ECO:0008006" key="12">
    <source>
        <dbReference type="Google" id="ProtNLM"/>
    </source>
</evidence>
<dbReference type="AlphaFoldDB" id="A0A9W6MXK4"/>
<organism evidence="10 11">
    <name type="scientific">Ancylobacter dichloromethanicus</name>
    <dbReference type="NCBI Taxonomy" id="518825"/>
    <lineage>
        <taxon>Bacteria</taxon>
        <taxon>Pseudomonadati</taxon>
        <taxon>Pseudomonadota</taxon>
        <taxon>Alphaproteobacteria</taxon>
        <taxon>Hyphomicrobiales</taxon>
        <taxon>Xanthobacteraceae</taxon>
        <taxon>Ancylobacter</taxon>
    </lineage>
</organism>
<gene>
    <name evidence="10" type="ORF">GCM10017643_01150</name>
</gene>
<evidence type="ECO:0000256" key="7">
    <source>
        <dbReference type="ARBA" id="ARBA00023136"/>
    </source>
</evidence>
<evidence type="ECO:0000256" key="3">
    <source>
        <dbReference type="ARBA" id="ARBA00022475"/>
    </source>
</evidence>
<evidence type="ECO:0000256" key="4">
    <source>
        <dbReference type="ARBA" id="ARBA00022519"/>
    </source>
</evidence>
<dbReference type="PANTHER" id="PTHR30574">
    <property type="entry name" value="INNER MEMBRANE PROTEIN YEDE"/>
    <property type="match status" value="1"/>
</dbReference>
<dbReference type="RefSeq" id="WP_213375673.1">
    <property type="nucleotide sequence ID" value="NZ_BSFJ01000001.1"/>
</dbReference>
<evidence type="ECO:0000256" key="5">
    <source>
        <dbReference type="ARBA" id="ARBA00022692"/>
    </source>
</evidence>
<dbReference type="Proteomes" id="UP001143370">
    <property type="component" value="Unassembled WGS sequence"/>
</dbReference>
<name>A0A9W6MXK4_9HYPH</name>
<evidence type="ECO:0000256" key="8">
    <source>
        <dbReference type="ARBA" id="ARBA00035655"/>
    </source>
</evidence>
<evidence type="ECO:0000256" key="6">
    <source>
        <dbReference type="ARBA" id="ARBA00022989"/>
    </source>
</evidence>
<keyword evidence="4" id="KW-0997">Cell inner membrane</keyword>
<evidence type="ECO:0000256" key="2">
    <source>
        <dbReference type="ARBA" id="ARBA00022448"/>
    </source>
</evidence>